<organism evidence="3 4">
    <name type="scientific">Tetrapyrgos nigripes</name>
    <dbReference type="NCBI Taxonomy" id="182062"/>
    <lineage>
        <taxon>Eukaryota</taxon>
        <taxon>Fungi</taxon>
        <taxon>Dikarya</taxon>
        <taxon>Basidiomycota</taxon>
        <taxon>Agaricomycotina</taxon>
        <taxon>Agaricomycetes</taxon>
        <taxon>Agaricomycetidae</taxon>
        <taxon>Agaricales</taxon>
        <taxon>Marasmiineae</taxon>
        <taxon>Marasmiaceae</taxon>
        <taxon>Tetrapyrgos</taxon>
    </lineage>
</organism>
<feature type="region of interest" description="Disordered" evidence="1">
    <location>
        <begin position="358"/>
        <end position="533"/>
    </location>
</feature>
<feature type="region of interest" description="Disordered" evidence="1">
    <location>
        <begin position="281"/>
        <end position="315"/>
    </location>
</feature>
<feature type="compositionally biased region" description="Pro residues" evidence="1">
    <location>
        <begin position="358"/>
        <end position="375"/>
    </location>
</feature>
<keyword evidence="2" id="KW-1133">Transmembrane helix</keyword>
<reference evidence="3 4" key="1">
    <citation type="journal article" date="2020" name="ISME J.">
        <title>Uncovering the hidden diversity of litter-decomposition mechanisms in mushroom-forming fungi.</title>
        <authorList>
            <person name="Floudas D."/>
            <person name="Bentzer J."/>
            <person name="Ahren D."/>
            <person name="Johansson T."/>
            <person name="Persson P."/>
            <person name="Tunlid A."/>
        </authorList>
    </citation>
    <scope>NUCLEOTIDE SEQUENCE [LARGE SCALE GENOMIC DNA]</scope>
    <source>
        <strain evidence="3 4">CBS 291.85</strain>
    </source>
</reference>
<feature type="compositionally biased region" description="Basic and acidic residues" evidence="1">
    <location>
        <begin position="487"/>
        <end position="496"/>
    </location>
</feature>
<name>A0A8H5FXU2_9AGAR</name>
<feature type="transmembrane region" description="Helical" evidence="2">
    <location>
        <begin position="128"/>
        <end position="148"/>
    </location>
</feature>
<dbReference type="AlphaFoldDB" id="A0A8H5FXU2"/>
<dbReference type="OrthoDB" id="3128010at2759"/>
<feature type="transmembrane region" description="Helical" evidence="2">
    <location>
        <begin position="205"/>
        <end position="221"/>
    </location>
</feature>
<gene>
    <name evidence="3" type="ORF">D9758_007916</name>
</gene>
<evidence type="ECO:0000256" key="2">
    <source>
        <dbReference type="SAM" id="Phobius"/>
    </source>
</evidence>
<feature type="transmembrane region" description="Helical" evidence="2">
    <location>
        <begin position="27"/>
        <end position="44"/>
    </location>
</feature>
<evidence type="ECO:0000313" key="4">
    <source>
        <dbReference type="Proteomes" id="UP000559256"/>
    </source>
</evidence>
<proteinExistence type="predicted"/>
<sequence length="575" mass="63580">MNSMNISISSRFSFMKSIERNPNPSRVVLDAVLYYVFHFLYLGHPSEMLARFWLAHDIAVGRVRDDTEDAGKSSGSRDRERELKAWKMLDDSLRESYRAIGVLAGLIAAAVSALFAIDQYTARASIRVLLLVSLTSSFVSAASCISFLSTVYLDPIIMKHHWMTSGLVYILVLSGPSAWLSIALWTLQAALLAIVWLAEGRTARALVTTMIALLLVLKFWSRLASVQFRVQDFLCELLGRKQGMNHRMVHVNKNTIASRNQYLQSLEKILDIDSSITRRDAEFNEKTGGDDDSGTSATSYRMRPPRPPPRPFDPGYGSVVIMSESMPPPRRPPVSLAQPLRPPSFDPGYESVDIMPKSMPPPRRIPPPPLRPPSFDPGYEFVDIMPKSMPPPRESWYRPSTSVSPPTAPNIGPVAEPAVKDFLERMPSARRAPSPSIEDSQESMSEPPATPGGHGILPVKNPSAPAKKTPQSDRANKTASDTQNSKHRGDAPERTNQDNNARCKPSTHSSGSSTQRHNGFPVPPTATSNDRPVVDPVVMGFLERMPHAMVLAPMSSTEDLDLKRVVGRRHSIDSD</sequence>
<dbReference type="EMBL" id="JAACJM010000065">
    <property type="protein sequence ID" value="KAF5352919.1"/>
    <property type="molecule type" value="Genomic_DNA"/>
</dbReference>
<accession>A0A8H5FXU2</accession>
<protein>
    <submittedName>
        <fullName evidence="3">Uncharacterized protein</fullName>
    </submittedName>
</protein>
<keyword evidence="2" id="KW-0472">Membrane</keyword>
<feature type="compositionally biased region" description="Polar residues" evidence="1">
    <location>
        <begin position="506"/>
        <end position="517"/>
    </location>
</feature>
<keyword evidence="4" id="KW-1185">Reference proteome</keyword>
<feature type="transmembrane region" description="Helical" evidence="2">
    <location>
        <begin position="168"/>
        <end position="198"/>
    </location>
</feature>
<evidence type="ECO:0000256" key="1">
    <source>
        <dbReference type="SAM" id="MobiDB-lite"/>
    </source>
</evidence>
<comment type="caution">
    <text evidence="3">The sequence shown here is derived from an EMBL/GenBank/DDBJ whole genome shotgun (WGS) entry which is preliminary data.</text>
</comment>
<feature type="transmembrane region" description="Helical" evidence="2">
    <location>
        <begin position="96"/>
        <end position="116"/>
    </location>
</feature>
<keyword evidence="2" id="KW-0812">Transmembrane</keyword>
<dbReference type="Proteomes" id="UP000559256">
    <property type="component" value="Unassembled WGS sequence"/>
</dbReference>
<evidence type="ECO:0000313" key="3">
    <source>
        <dbReference type="EMBL" id="KAF5352919.1"/>
    </source>
</evidence>